<dbReference type="InterPro" id="IPR001969">
    <property type="entry name" value="Aspartic_peptidase_AS"/>
</dbReference>
<proteinExistence type="predicted"/>
<gene>
    <name evidence="3" type="ORF">KP001_17255</name>
</gene>
<reference evidence="3 4" key="1">
    <citation type="submission" date="2021-06" db="EMBL/GenBank/DDBJ databases">
        <title>Gemonas diversity in paddy soil.</title>
        <authorList>
            <person name="Liu G."/>
        </authorList>
    </citation>
    <scope>NUCLEOTIDE SEQUENCE [LARGE SCALE GENOMIC DNA]</scope>
    <source>
        <strain evidence="3 4">RG2</strain>
    </source>
</reference>
<dbReference type="CDD" id="cd05483">
    <property type="entry name" value="retropepsin_like_bacteria"/>
    <property type="match status" value="1"/>
</dbReference>
<sequence length="336" mass="36334">MDLEHLCGGIKERVALELREITEGSTRQELLLAALTDVERVVFPALAQAEGRQEYRALQDAVLDLVSSIAIPLIKAGDRDAGAALAELAAACPDAMIRRKISGYALELSTQHEARERRCASPAKTAAGFAGLVAVAAVMFFLLWPYAAPEQVALAPAQRAAVEGEDRGEAQAGEVAPSQEWEGERREAQLSSREERTAGALTPPPNGEVVTKVRVVDNQVLVPVTIRHGGQAVRLELVLDTGATRTALHESVASRLPIDLRSAGNAQAELADGRVVRSKIVRVDAVVVGPHVHAPMEVELISYSGSAGMHDGLLGMDFLRRHRYQLDMEHESIRWF</sequence>
<organism evidence="3 4">
    <name type="scientific">Geomonas subterranea</name>
    <dbReference type="NCBI Taxonomy" id="2847989"/>
    <lineage>
        <taxon>Bacteria</taxon>
        <taxon>Pseudomonadati</taxon>
        <taxon>Thermodesulfobacteriota</taxon>
        <taxon>Desulfuromonadia</taxon>
        <taxon>Geobacterales</taxon>
        <taxon>Geobacteraceae</taxon>
        <taxon>Geomonas</taxon>
    </lineage>
</organism>
<keyword evidence="4" id="KW-1185">Reference proteome</keyword>
<keyword evidence="2" id="KW-1133">Transmembrane helix</keyword>
<evidence type="ECO:0000313" key="4">
    <source>
        <dbReference type="Proteomes" id="UP000683559"/>
    </source>
</evidence>
<accession>A0ABX8LHE5</accession>
<evidence type="ECO:0000256" key="2">
    <source>
        <dbReference type="SAM" id="Phobius"/>
    </source>
</evidence>
<feature type="region of interest" description="Disordered" evidence="1">
    <location>
        <begin position="164"/>
        <end position="207"/>
    </location>
</feature>
<protein>
    <submittedName>
        <fullName evidence="3">Retroviral-like aspartic protease family protein</fullName>
    </submittedName>
</protein>
<evidence type="ECO:0000313" key="3">
    <source>
        <dbReference type="EMBL" id="QXE90147.1"/>
    </source>
</evidence>
<keyword evidence="2" id="KW-0812">Transmembrane</keyword>
<dbReference type="EMBL" id="CP077683">
    <property type="protein sequence ID" value="QXE90147.1"/>
    <property type="molecule type" value="Genomic_DNA"/>
</dbReference>
<dbReference type="Proteomes" id="UP000683559">
    <property type="component" value="Chromosome"/>
</dbReference>
<evidence type="ECO:0000256" key="1">
    <source>
        <dbReference type="SAM" id="MobiDB-lite"/>
    </source>
</evidence>
<dbReference type="PROSITE" id="PS00141">
    <property type="entry name" value="ASP_PROTEASE"/>
    <property type="match status" value="1"/>
</dbReference>
<name>A0ABX8LHE5_9BACT</name>
<dbReference type="RefSeq" id="WP_217286804.1">
    <property type="nucleotide sequence ID" value="NZ_CP077683.1"/>
</dbReference>
<keyword evidence="2" id="KW-0472">Membrane</keyword>
<dbReference type="InterPro" id="IPR034122">
    <property type="entry name" value="Retropepsin-like_bacterial"/>
</dbReference>
<dbReference type="Pfam" id="PF13650">
    <property type="entry name" value="Asp_protease_2"/>
    <property type="match status" value="1"/>
</dbReference>
<feature type="compositionally biased region" description="Basic and acidic residues" evidence="1">
    <location>
        <begin position="182"/>
        <end position="197"/>
    </location>
</feature>
<feature type="transmembrane region" description="Helical" evidence="2">
    <location>
        <begin position="125"/>
        <end position="147"/>
    </location>
</feature>